<feature type="coiled-coil region" evidence="1">
    <location>
        <begin position="622"/>
        <end position="726"/>
    </location>
</feature>
<dbReference type="InterPro" id="IPR027417">
    <property type="entry name" value="P-loop_NTPase"/>
</dbReference>
<dbReference type="HOGENOM" id="CLU_006135_1_0_9"/>
<feature type="transmembrane region" description="Helical" evidence="2">
    <location>
        <begin position="492"/>
        <end position="509"/>
    </location>
</feature>
<name>G9QKD4_9BACI</name>
<keyword evidence="2" id="KW-1133">Transmembrane helix</keyword>
<dbReference type="SUPFAM" id="SSF52540">
    <property type="entry name" value="P-loop containing nucleoside triphosphate hydrolases"/>
    <property type="match status" value="1"/>
</dbReference>
<organism evidence="4 5">
    <name type="scientific">Bacillus smithii 7_3_47FAA</name>
    <dbReference type="NCBI Taxonomy" id="665952"/>
    <lineage>
        <taxon>Bacteria</taxon>
        <taxon>Bacillati</taxon>
        <taxon>Bacillota</taxon>
        <taxon>Bacilli</taxon>
        <taxon>Bacillales</taxon>
        <taxon>Bacillaceae</taxon>
        <taxon>Bacillus</taxon>
    </lineage>
</organism>
<dbReference type="Gene3D" id="3.40.50.300">
    <property type="entry name" value="P-loop containing nucleotide triphosphate hydrolases"/>
    <property type="match status" value="2"/>
</dbReference>
<evidence type="ECO:0000259" key="3">
    <source>
        <dbReference type="Pfam" id="PF13514"/>
    </source>
</evidence>
<feature type="coiled-coil region" evidence="1">
    <location>
        <begin position="181"/>
        <end position="208"/>
    </location>
</feature>
<evidence type="ECO:0000313" key="5">
    <source>
        <dbReference type="Proteomes" id="UP000011747"/>
    </source>
</evidence>
<dbReference type="RefSeq" id="WP_003353779.1">
    <property type="nucleotide sequence ID" value="NZ_JH414748.1"/>
</dbReference>
<feature type="coiled-coil region" evidence="1">
    <location>
        <begin position="391"/>
        <end position="465"/>
    </location>
</feature>
<dbReference type="Proteomes" id="UP000011747">
    <property type="component" value="Unassembled WGS sequence"/>
</dbReference>
<evidence type="ECO:0000256" key="2">
    <source>
        <dbReference type="SAM" id="Phobius"/>
    </source>
</evidence>
<dbReference type="EMBL" id="ACWF01000075">
    <property type="protein sequence ID" value="EHL78384.1"/>
    <property type="molecule type" value="Genomic_DNA"/>
</dbReference>
<feature type="coiled-coil region" evidence="1">
    <location>
        <begin position="272"/>
        <end position="313"/>
    </location>
</feature>
<gene>
    <name evidence="4" type="ORF">HMPREF1015_01673</name>
</gene>
<keyword evidence="2" id="KW-0472">Membrane</keyword>
<dbReference type="PATRIC" id="fig|665952.3.peg.1472"/>
<dbReference type="CDD" id="cd00267">
    <property type="entry name" value="ABC_ATPase"/>
    <property type="match status" value="1"/>
</dbReference>
<keyword evidence="5" id="KW-1185">Reference proteome</keyword>
<dbReference type="Pfam" id="PF13514">
    <property type="entry name" value="AAA_27"/>
    <property type="match status" value="1"/>
</dbReference>
<evidence type="ECO:0000256" key="1">
    <source>
        <dbReference type="SAM" id="Coils"/>
    </source>
</evidence>
<evidence type="ECO:0000313" key="4">
    <source>
        <dbReference type="EMBL" id="EHL78384.1"/>
    </source>
</evidence>
<dbReference type="AlphaFoldDB" id="G9QKD4"/>
<protein>
    <recommendedName>
        <fullName evidence="3">YhaN AAA domain-containing protein</fullName>
    </recommendedName>
</protein>
<feature type="transmembrane region" description="Helical" evidence="2">
    <location>
        <begin position="469"/>
        <end position="486"/>
    </location>
</feature>
<feature type="coiled-coil region" evidence="1">
    <location>
        <begin position="772"/>
        <end position="799"/>
    </location>
</feature>
<dbReference type="PANTHER" id="PTHR41259">
    <property type="entry name" value="DOUBLE-STRAND BREAK REPAIR RAD50 ATPASE, PUTATIVE-RELATED"/>
    <property type="match status" value="1"/>
</dbReference>
<feature type="domain" description="YhaN AAA" evidence="3">
    <location>
        <begin position="1"/>
        <end position="203"/>
    </location>
</feature>
<dbReference type="InterPro" id="IPR038734">
    <property type="entry name" value="YhaN_AAA"/>
</dbReference>
<reference evidence="4 5" key="1">
    <citation type="submission" date="2011-09" db="EMBL/GenBank/DDBJ databases">
        <title>The Genome Sequence of Bacillus smithii 7_3_47FAA.</title>
        <authorList>
            <consortium name="The Broad Institute Genome Sequencing Platform"/>
            <person name="Earl A."/>
            <person name="Ward D."/>
            <person name="Feldgarden M."/>
            <person name="Gevers D."/>
            <person name="Daigneault M."/>
            <person name="Strauss J."/>
            <person name="Allen-Vercoe E."/>
            <person name="Young S.K."/>
            <person name="Zeng Q."/>
            <person name="Gargeya S."/>
            <person name="Fitzgerald M."/>
            <person name="Haas B."/>
            <person name="Abouelleil A."/>
            <person name="Alvarado L."/>
            <person name="Arachchi H.M."/>
            <person name="Berlin A."/>
            <person name="Brown A."/>
            <person name="Chapman S.B."/>
            <person name="Chen Z."/>
            <person name="Dunbar C."/>
            <person name="Freedman E."/>
            <person name="Gearin G."/>
            <person name="Goldberg J."/>
            <person name="Griggs A."/>
            <person name="Gujja S."/>
            <person name="Heiman D."/>
            <person name="Howarth C."/>
            <person name="Larson L."/>
            <person name="Lui A."/>
            <person name="MacDonald P.J.P."/>
            <person name="Montmayeur A."/>
            <person name="Murphy C."/>
            <person name="Neiman D."/>
            <person name="Pearson M."/>
            <person name="Priest M."/>
            <person name="Roberts A."/>
            <person name="Saif S."/>
            <person name="Shea T."/>
            <person name="Shenoy N."/>
            <person name="Sisk P."/>
            <person name="Stolte C."/>
            <person name="Sykes S."/>
            <person name="Wortman J."/>
            <person name="Nusbaum C."/>
            <person name="Birren B."/>
        </authorList>
    </citation>
    <scope>NUCLEOTIDE SEQUENCE [LARGE SCALE GENOMIC DNA]</scope>
    <source>
        <strain evidence="4 5">7_3_47FAA</strain>
    </source>
</reference>
<keyword evidence="1" id="KW-0175">Coiled coil</keyword>
<dbReference type="PANTHER" id="PTHR41259:SF1">
    <property type="entry name" value="DOUBLE-STRAND BREAK REPAIR RAD50 ATPASE, PUTATIVE-RELATED"/>
    <property type="match status" value="1"/>
</dbReference>
<keyword evidence="2" id="KW-0812">Transmembrane</keyword>
<comment type="caution">
    <text evidence="4">The sequence shown here is derived from an EMBL/GenBank/DDBJ whole genome shotgun (WGS) entry which is preliminary data.</text>
</comment>
<accession>G9QKD4</accession>
<sequence>MRISDLHIYGFGKLENFYLKDLKSLQLIYGENEAGKSTIMAFIHAVLFGFPTRQAKNYEPKTHSKYGGKLTLETVNMGKAVIERVKGTSSSSVTVRLDDGTIGGEDLLRRLLNGMDENFYRSIFSFDVHGLQKLHQLKEEDIGRFLFSAGTVGTDSLYRLEKKLQKEMEKLYKPNGRNPVINQELQTLKELEADVKKGKKKNDQYLHVLVEIENHKQHLSKLSVEEGKCQAYLERLAREETIRPLLMEKQRLEEEMKAIGEVAFPVDGISRLEKHLDRLHHLEGMISALQEKIDWKEKQIRRWQNDLLSLEEEAAIEASANQSAEYKKWQEDWQNDQMKISELNSQLEELKTYLHFEHFTDEEIYQIDTSMDVKRRIKEEIQKLIRLISQKEHIEKALQTNRSELQTAEKECEKIEELLLPEQEFRTLQKKAENQTEKESLAKEIRWLELQLQKIETEKQAKKRNKQPLAAGFVFVFSIVLALWLVIQHEWLLLSVPFFGFVAAFLLWTKKTPDLLEEQEKELKKEINQRKKEIQEMGYLLTKEEASMYRKQTELRDRWKQSIMRLEQLEQQKSKLISDKKEWGREFSENLLRVQRIQHKLCFPKTMEWNILDEAFEKLLSMKDIIRQKKICQERMKEMEESIQRWKDQLHRWTKTLGLPDHDIEYVLFQLKEQLKRNKEKALQIKETSKQAEQYKEELQAVIKEKAEFEREIQKLFASANTETEEDFRKKGTQWKKLEQLKERLALIHRQVPDSPDLLFPLDQPAKWKKAKLEVEEKLKELGQEKKRVQADLAKWEYEKKVLEEGGTYAERLHLFHLQRSVVNEKAKKWAQLAIAKHIFAKTVKHFKDQKLPLALQKAEELLSMLTNGRYIHLYTNEEGKFYVKRKDGMFFEPQELSQATGEQVYVSLRLALASVLQEEYPFPLIIDDAFVHFDHKRMSAVAEVLKEVSRHTQILIFTCHQHVKMYFPETSIIHLEEPDWANVTK</sequence>
<proteinExistence type="predicted"/>